<protein>
    <submittedName>
        <fullName evidence="2">Transcriptional regulator MntR</fullName>
    </submittedName>
</protein>
<dbReference type="InterPro" id="IPR050536">
    <property type="entry name" value="DtxR_MntR_Metal-Reg"/>
</dbReference>
<reference evidence="2" key="1">
    <citation type="submission" date="2019-08" db="EMBL/GenBank/DDBJ databases">
        <authorList>
            <person name="Kucharzyk K."/>
            <person name="Murdoch R.W."/>
            <person name="Higgins S."/>
            <person name="Loffler F."/>
        </authorList>
    </citation>
    <scope>NUCLEOTIDE SEQUENCE</scope>
</reference>
<evidence type="ECO:0000313" key="2">
    <source>
        <dbReference type="EMBL" id="MPL98695.1"/>
    </source>
</evidence>
<feature type="domain" description="HTH dtxR-type" evidence="1">
    <location>
        <begin position="3"/>
        <end position="57"/>
    </location>
</feature>
<organism evidence="2">
    <name type="scientific">bioreactor metagenome</name>
    <dbReference type="NCBI Taxonomy" id="1076179"/>
    <lineage>
        <taxon>unclassified sequences</taxon>
        <taxon>metagenomes</taxon>
        <taxon>ecological metagenomes</taxon>
    </lineage>
</organism>
<accession>A0A644W4M2</accession>
<evidence type="ECO:0000259" key="1">
    <source>
        <dbReference type="Pfam" id="PF01325"/>
    </source>
</evidence>
<dbReference type="PANTHER" id="PTHR33238">
    <property type="entry name" value="IRON (METAL) DEPENDENT REPRESSOR, DTXR FAMILY"/>
    <property type="match status" value="1"/>
</dbReference>
<sequence>MKKLTQSCESYLMAIYQLQEFKGKVRSVDIAKTLGYARASVCNALKNLRREELIAMDAQKNIYLTTYGKNQASELQKKYLLIKKYLMAVWGMDEQAAARDASRTSHIKW</sequence>
<dbReference type="InterPro" id="IPR036390">
    <property type="entry name" value="WH_DNA-bd_sf"/>
</dbReference>
<dbReference type="GO" id="GO:0003677">
    <property type="term" value="F:DNA binding"/>
    <property type="evidence" value="ECO:0007669"/>
    <property type="project" value="InterPro"/>
</dbReference>
<dbReference type="InterPro" id="IPR036388">
    <property type="entry name" value="WH-like_DNA-bd_sf"/>
</dbReference>
<comment type="caution">
    <text evidence="2">The sequence shown here is derived from an EMBL/GenBank/DDBJ whole genome shotgun (WGS) entry which is preliminary data.</text>
</comment>
<dbReference type="InterPro" id="IPR022687">
    <property type="entry name" value="HTH_DTXR"/>
</dbReference>
<proteinExistence type="predicted"/>
<dbReference type="Gene3D" id="1.10.10.10">
    <property type="entry name" value="Winged helix-like DNA-binding domain superfamily/Winged helix DNA-binding domain"/>
    <property type="match status" value="1"/>
</dbReference>
<dbReference type="AlphaFoldDB" id="A0A644W4M2"/>
<dbReference type="SUPFAM" id="SSF46785">
    <property type="entry name" value="Winged helix' DNA-binding domain"/>
    <property type="match status" value="1"/>
</dbReference>
<dbReference type="PANTHER" id="PTHR33238:SF7">
    <property type="entry name" value="IRON-DEPENDENT TRANSCRIPTIONAL REGULATOR"/>
    <property type="match status" value="1"/>
</dbReference>
<dbReference type="Pfam" id="PF01325">
    <property type="entry name" value="Fe_dep_repress"/>
    <property type="match status" value="1"/>
</dbReference>
<gene>
    <name evidence="2" type="primary">mntR_11</name>
    <name evidence="2" type="ORF">SDC9_44902</name>
</gene>
<name>A0A644W4M2_9ZZZZ</name>
<dbReference type="EMBL" id="VSSQ01000623">
    <property type="protein sequence ID" value="MPL98695.1"/>
    <property type="molecule type" value="Genomic_DNA"/>
</dbReference>